<proteinExistence type="predicted"/>
<dbReference type="InterPro" id="IPR001563">
    <property type="entry name" value="Peptidase_S10"/>
</dbReference>
<dbReference type="OrthoDB" id="9770107at2"/>
<evidence type="ECO:0000313" key="2">
    <source>
        <dbReference type="Proteomes" id="UP000216991"/>
    </source>
</evidence>
<accession>A0A255YLD0</accession>
<dbReference type="AlphaFoldDB" id="A0A255YLD0"/>
<dbReference type="GO" id="GO:0004185">
    <property type="term" value="F:serine-type carboxypeptidase activity"/>
    <property type="evidence" value="ECO:0007669"/>
    <property type="project" value="InterPro"/>
</dbReference>
<dbReference type="RefSeq" id="WP_094473471.1">
    <property type="nucleotide sequence ID" value="NZ_NOXT01000103.1"/>
</dbReference>
<comment type="caution">
    <text evidence="1">The sequence shown here is derived from an EMBL/GenBank/DDBJ whole genome shotgun (WGS) entry which is preliminary data.</text>
</comment>
<keyword evidence="2" id="KW-1185">Reference proteome</keyword>
<name>A0A255YLD0_9SPHN</name>
<evidence type="ECO:0000313" key="1">
    <source>
        <dbReference type="EMBL" id="OYQ30036.1"/>
    </source>
</evidence>
<sequence length="491" mass="53603">MAQAAKSPKDVMIADADAATARAPVEEQAAVSKGSVTVKGKAIAYTATAGTLTIRDDNGRPTGSIFYTAYTADGANRPVTFFYNGGPGSATVWLHMGSFGPVRVKTDKPVYVTPDQYAVTPNPWTLLDKTDIVFIDAPGAGWSRPLGDKTGKDFNGVDQDGDAFARAITRYVARNNRWRSPKFLFGESYGTLRSGVVARLLEERGVSLHGVALLSTIMNHGVRQAGYDQNYLTLFPGYAATAWYHSTLPGQKPADLDAFVNEVRGWVSGPYAAALAKGSAISAAEMDAVARQMHAYTGLPVDFLKRAQLRVELPHFMTELLRPRGLSVGRLDARYTLPPTDLNAASPDEDPASTAITGAYVAAFHDYAVKTLGVKTDLPYKLSAREPGWNWDWSHRPPRGGVQTTPNTAVDLAYTMRANPKLKLLFLNGYYDMATPFYGAEFDAAHMLLPAELNRNIKFTYYQSGHMIYLAESELAKMKDDVAAWYDEALK</sequence>
<dbReference type="Proteomes" id="UP000216991">
    <property type="component" value="Unassembled WGS sequence"/>
</dbReference>
<dbReference type="Pfam" id="PF00450">
    <property type="entry name" value="Peptidase_S10"/>
    <property type="match status" value="1"/>
</dbReference>
<dbReference type="Gene3D" id="3.40.50.1820">
    <property type="entry name" value="alpha/beta hydrolase"/>
    <property type="match status" value="1"/>
</dbReference>
<protein>
    <submittedName>
        <fullName evidence="1">Peptidase S10</fullName>
    </submittedName>
</protein>
<gene>
    <name evidence="1" type="ORF">CHU93_07450</name>
</gene>
<dbReference type="EMBL" id="NOXT01000103">
    <property type="protein sequence ID" value="OYQ30036.1"/>
    <property type="molecule type" value="Genomic_DNA"/>
</dbReference>
<dbReference type="GO" id="GO:0006508">
    <property type="term" value="P:proteolysis"/>
    <property type="evidence" value="ECO:0007669"/>
    <property type="project" value="InterPro"/>
</dbReference>
<dbReference type="InterPro" id="IPR029058">
    <property type="entry name" value="AB_hydrolase_fold"/>
</dbReference>
<reference evidence="1 2" key="1">
    <citation type="submission" date="2017-07" db="EMBL/GenBank/DDBJ databases">
        <title>Sandarakinorhabdus cyanobacteriorum sp. nov., a novel bacterium isolated from cyanobacterial aggregates in a eutrophic lake.</title>
        <authorList>
            <person name="Cai H."/>
        </authorList>
    </citation>
    <scope>NUCLEOTIDE SEQUENCE [LARGE SCALE GENOMIC DNA]</scope>
    <source>
        <strain evidence="1 2">TH057</strain>
    </source>
</reference>
<dbReference type="SUPFAM" id="SSF53474">
    <property type="entry name" value="alpha/beta-Hydrolases"/>
    <property type="match status" value="1"/>
</dbReference>
<organism evidence="1 2">
    <name type="scientific">Sandarakinorhabdus cyanobacteriorum</name>
    <dbReference type="NCBI Taxonomy" id="1981098"/>
    <lineage>
        <taxon>Bacteria</taxon>
        <taxon>Pseudomonadati</taxon>
        <taxon>Pseudomonadota</taxon>
        <taxon>Alphaproteobacteria</taxon>
        <taxon>Sphingomonadales</taxon>
        <taxon>Sphingosinicellaceae</taxon>
        <taxon>Sandarakinorhabdus</taxon>
    </lineage>
</organism>